<dbReference type="InterPro" id="IPR050312">
    <property type="entry name" value="IolE/XylAMocC-like"/>
</dbReference>
<dbReference type="AlphaFoldDB" id="A0A7S7NMZ2"/>
<reference evidence="2 3" key="1">
    <citation type="submission" date="2020-10" db="EMBL/GenBank/DDBJ databases">
        <title>Complete genome sequence of Paludibaculum fermentans P105T, a facultatively anaerobic acidobacterium capable of dissimilatory Fe(III) reduction.</title>
        <authorList>
            <person name="Dedysh S.N."/>
            <person name="Beletsky A.V."/>
            <person name="Kulichevskaya I.S."/>
            <person name="Mardanov A.V."/>
            <person name="Ravin N.V."/>
        </authorList>
    </citation>
    <scope>NUCLEOTIDE SEQUENCE [LARGE SCALE GENOMIC DNA]</scope>
    <source>
        <strain evidence="2 3">P105</strain>
    </source>
</reference>
<dbReference type="InterPro" id="IPR013022">
    <property type="entry name" value="Xyl_isomerase-like_TIM-brl"/>
</dbReference>
<keyword evidence="2" id="KW-0413">Isomerase</keyword>
<keyword evidence="3" id="KW-1185">Reference proteome</keyword>
<dbReference type="RefSeq" id="WP_194448266.1">
    <property type="nucleotide sequence ID" value="NZ_CP063849.1"/>
</dbReference>
<feature type="domain" description="Xylose isomerase-like TIM barrel" evidence="1">
    <location>
        <begin position="35"/>
        <end position="277"/>
    </location>
</feature>
<dbReference type="EMBL" id="CP063849">
    <property type="protein sequence ID" value="QOY86597.1"/>
    <property type="molecule type" value="Genomic_DNA"/>
</dbReference>
<dbReference type="PANTHER" id="PTHR12110:SF21">
    <property type="entry name" value="XYLOSE ISOMERASE-LIKE TIM BARREL DOMAIN-CONTAINING PROTEIN"/>
    <property type="match status" value="1"/>
</dbReference>
<dbReference type="Proteomes" id="UP000593892">
    <property type="component" value="Chromosome"/>
</dbReference>
<accession>A0A7S7NMZ2</accession>
<protein>
    <submittedName>
        <fullName evidence="2">Sugar phosphate isomerase/epimerase</fullName>
    </submittedName>
</protein>
<gene>
    <name evidence="2" type="ORF">IRI77_27960</name>
</gene>
<sequence length="307" mass="33732">MMRAESKQMKLSMGTWSFAFGPYAANPKSIPEIARRLAAAGFDGIELSGYPPHVTPEAYATPAARAELKALLSDLGLGISGYSSDLGSANPTIPENRTAYLDLFRRLLDLCHDLGSPMIRVDSVGAPGSIPDEDYHTAFHRLADLWRDCADAARQAHVLMAWEFEPGFLFNKPSEVIEMHELVGHPWFQILFDTAHAYMCGVVGSRQHGKREILEGGVAEFIAKLHGSIGAVHVIDSDGTLVNDDTSTHLPIGEGHVPWPFLAPKLLNIPHIGWWCADLCFYEGAWERIDDNLRAVRGLLAPAPVKR</sequence>
<dbReference type="Gene3D" id="3.20.20.150">
    <property type="entry name" value="Divalent-metal-dependent TIM barrel enzymes"/>
    <property type="match status" value="1"/>
</dbReference>
<dbReference type="GO" id="GO:0016853">
    <property type="term" value="F:isomerase activity"/>
    <property type="evidence" value="ECO:0007669"/>
    <property type="project" value="UniProtKB-KW"/>
</dbReference>
<dbReference type="KEGG" id="pfer:IRI77_27960"/>
<dbReference type="SUPFAM" id="SSF51658">
    <property type="entry name" value="Xylose isomerase-like"/>
    <property type="match status" value="1"/>
</dbReference>
<proteinExistence type="predicted"/>
<dbReference type="PANTHER" id="PTHR12110">
    <property type="entry name" value="HYDROXYPYRUVATE ISOMERASE"/>
    <property type="match status" value="1"/>
</dbReference>
<dbReference type="InterPro" id="IPR036237">
    <property type="entry name" value="Xyl_isomerase-like_sf"/>
</dbReference>
<evidence type="ECO:0000313" key="3">
    <source>
        <dbReference type="Proteomes" id="UP000593892"/>
    </source>
</evidence>
<name>A0A7S7NMZ2_PALFE</name>
<organism evidence="2 3">
    <name type="scientific">Paludibaculum fermentans</name>
    <dbReference type="NCBI Taxonomy" id="1473598"/>
    <lineage>
        <taxon>Bacteria</taxon>
        <taxon>Pseudomonadati</taxon>
        <taxon>Acidobacteriota</taxon>
        <taxon>Terriglobia</taxon>
        <taxon>Bryobacterales</taxon>
        <taxon>Bryobacteraceae</taxon>
        <taxon>Paludibaculum</taxon>
    </lineage>
</organism>
<evidence type="ECO:0000313" key="2">
    <source>
        <dbReference type="EMBL" id="QOY86597.1"/>
    </source>
</evidence>
<dbReference type="Pfam" id="PF01261">
    <property type="entry name" value="AP_endonuc_2"/>
    <property type="match status" value="1"/>
</dbReference>
<evidence type="ECO:0000259" key="1">
    <source>
        <dbReference type="Pfam" id="PF01261"/>
    </source>
</evidence>